<comment type="similarity">
    <text evidence="1">Belongs to the OXA1/ALB3/YidC family.</text>
</comment>
<keyword evidence="1" id="KW-0472">Membrane</keyword>
<proteinExistence type="inferred from homology"/>
<dbReference type="Proteomes" id="UP000259328">
    <property type="component" value="Chromosome"/>
</dbReference>
<feature type="domain" description="Membrane insertase YidC/Oxa/ALB C-terminal" evidence="2">
    <location>
        <begin position="2"/>
        <end position="38"/>
    </location>
</feature>
<gene>
    <name evidence="3" type="ORF">NCTC10124_01291</name>
</gene>
<keyword evidence="1" id="KW-0812">Transmembrane</keyword>
<organism evidence="3 4">
    <name type="scientific">Mycoplasmopsis synoviae</name>
    <name type="common">Mycoplasma synoviae</name>
    <dbReference type="NCBI Taxonomy" id="2109"/>
    <lineage>
        <taxon>Bacteria</taxon>
        <taxon>Bacillati</taxon>
        <taxon>Mycoplasmatota</taxon>
        <taxon>Mycoplasmoidales</taxon>
        <taxon>Metamycoplasmataceae</taxon>
        <taxon>Mycoplasmopsis</taxon>
    </lineage>
</organism>
<feature type="non-terminal residue" evidence="3">
    <location>
        <position position="38"/>
    </location>
</feature>
<evidence type="ECO:0000313" key="3">
    <source>
        <dbReference type="EMBL" id="SYV93537.1"/>
    </source>
</evidence>
<evidence type="ECO:0000259" key="2">
    <source>
        <dbReference type="Pfam" id="PF02096"/>
    </source>
</evidence>
<dbReference type="EMBL" id="LS991953">
    <property type="protein sequence ID" value="SYV93537.1"/>
    <property type="molecule type" value="Genomic_DNA"/>
</dbReference>
<sequence>MKMRKQKEIADLYKKNNINVLDGFLPQLVAMPIFFAMW</sequence>
<dbReference type="Pfam" id="PF02096">
    <property type="entry name" value="60KD_IMP"/>
    <property type="match status" value="1"/>
</dbReference>
<comment type="subcellular location">
    <subcellularLocation>
        <location evidence="1">Membrane</location>
        <topology evidence="1">Multi-pass membrane protein</topology>
    </subcellularLocation>
</comment>
<dbReference type="GO" id="GO:0016020">
    <property type="term" value="C:membrane"/>
    <property type="evidence" value="ECO:0007669"/>
    <property type="project" value="UniProtKB-SubCell"/>
</dbReference>
<dbReference type="InterPro" id="IPR028055">
    <property type="entry name" value="YidC/Oxa/ALB_C"/>
</dbReference>
<dbReference type="AlphaFoldDB" id="A0A3B0PC39"/>
<name>A0A3B0PC39_MYCSY</name>
<evidence type="ECO:0000256" key="1">
    <source>
        <dbReference type="RuleBase" id="RU003945"/>
    </source>
</evidence>
<protein>
    <submittedName>
        <fullName evidence="3">Putative inner membrane protein translocase component YidC</fullName>
    </submittedName>
</protein>
<evidence type="ECO:0000313" key="4">
    <source>
        <dbReference type="Proteomes" id="UP000259328"/>
    </source>
</evidence>
<reference evidence="4" key="1">
    <citation type="submission" date="2018-06" db="EMBL/GenBank/DDBJ databases">
        <authorList>
            <consortium name="Pathogen Informatics"/>
        </authorList>
    </citation>
    <scope>NUCLEOTIDE SEQUENCE [LARGE SCALE GENOMIC DNA]</scope>
    <source>
        <strain evidence="4">NCTC10124</strain>
    </source>
</reference>
<accession>A0A3B0PC39</accession>